<accession>A0ABY6HPP9</accession>
<reference evidence="1" key="1">
    <citation type="submission" date="2022-09" db="EMBL/GenBank/DDBJ databases">
        <title>Actin cytoskeleton and complex cell architecture in an #Asgard archaeon.</title>
        <authorList>
            <person name="Ponce Toledo R.I."/>
            <person name="Schleper C."/>
            <person name="Rodrigues Oliveira T."/>
            <person name="Wollweber F."/>
            <person name="Xu J."/>
            <person name="Rittmann S."/>
            <person name="Klingl A."/>
            <person name="Pilhofer M."/>
        </authorList>
    </citation>
    <scope>NUCLEOTIDE SEQUENCE</scope>
    <source>
        <strain evidence="1">B-35</strain>
    </source>
</reference>
<dbReference type="Proteomes" id="UP001208689">
    <property type="component" value="Chromosome"/>
</dbReference>
<proteinExistence type="predicted"/>
<evidence type="ECO:0000313" key="2">
    <source>
        <dbReference type="Proteomes" id="UP001208689"/>
    </source>
</evidence>
<organism evidence="1 2">
    <name type="scientific">Candidatus Lokiarchaeum ossiferum</name>
    <dbReference type="NCBI Taxonomy" id="2951803"/>
    <lineage>
        <taxon>Archaea</taxon>
        <taxon>Promethearchaeati</taxon>
        <taxon>Promethearchaeota</taxon>
        <taxon>Promethearchaeia</taxon>
        <taxon>Promethearchaeales</taxon>
        <taxon>Promethearchaeaceae</taxon>
        <taxon>Candidatus Lokiarchaeum</taxon>
    </lineage>
</organism>
<keyword evidence="2" id="KW-1185">Reference proteome</keyword>
<name>A0ABY6HPP9_9ARCH</name>
<gene>
    <name evidence="1" type="ORF">NEF87_001773</name>
</gene>
<dbReference type="EMBL" id="CP104013">
    <property type="protein sequence ID" value="UYP45488.1"/>
    <property type="molecule type" value="Genomic_DNA"/>
</dbReference>
<evidence type="ECO:0000313" key="1">
    <source>
        <dbReference type="EMBL" id="UYP45488.1"/>
    </source>
</evidence>
<sequence>MDMKYDLTITPPALQFIATYQQKNFPNEEVVVILADLHVVGGLIVPEIQSRSFMFTEQRSAFDELFPKGYKDYPISVFVDHQAQIENSLPNEFLLDLQQKKDGLEELVFKNPHFE</sequence>
<protein>
    <submittedName>
        <fullName evidence="1">Uncharacterized protein</fullName>
    </submittedName>
</protein>